<dbReference type="GO" id="GO:0055085">
    <property type="term" value="P:transmembrane transport"/>
    <property type="evidence" value="ECO:0007669"/>
    <property type="project" value="InterPro"/>
</dbReference>
<dbReference type="GO" id="GO:0009116">
    <property type="term" value="P:nucleoside metabolic process"/>
    <property type="evidence" value="ECO:0007669"/>
    <property type="project" value="InterPro"/>
</dbReference>
<gene>
    <name evidence="2" type="ORF">XhyaCFBP1156_05965</name>
</gene>
<evidence type="ECO:0000313" key="2">
    <source>
        <dbReference type="EMBL" id="PPU98919.1"/>
    </source>
</evidence>
<name>A0A2S7F0I0_9XANT</name>
<dbReference type="EMBL" id="MDEG01000003">
    <property type="protein sequence ID" value="PPU98919.1"/>
    <property type="molecule type" value="Genomic_DNA"/>
</dbReference>
<reference evidence="3" key="1">
    <citation type="submission" date="2016-08" db="EMBL/GenBank/DDBJ databases">
        <authorList>
            <person name="Merda D."/>
            <person name="Briand M."/>
            <person name="Taghouti G."/>
            <person name="Carrere S."/>
            <person name="Gouzy J."/>
            <person name="Portier P."/>
            <person name="Jacques M.-A."/>
            <person name="Fischer-Le Saux M."/>
        </authorList>
    </citation>
    <scope>NUCLEOTIDE SEQUENCE [LARGE SCALE GENOMIC DNA]</scope>
    <source>
        <strain evidence="3">CFBP1156</strain>
    </source>
</reference>
<comment type="caution">
    <text evidence="2">The sequence shown here is derived from an EMBL/GenBank/DDBJ whole genome shotgun (WGS) entry which is preliminary data.</text>
</comment>
<dbReference type="Gene3D" id="3.40.50.1580">
    <property type="entry name" value="Nucleoside phosphorylase domain"/>
    <property type="match status" value="1"/>
</dbReference>
<dbReference type="InterPro" id="IPR035994">
    <property type="entry name" value="Nucleoside_phosphorylase_sf"/>
</dbReference>
<dbReference type="PANTHER" id="PTHR38643">
    <property type="entry name" value="PURINE NUCLEOSIDE PERMEASE C285.05-RELATED"/>
    <property type="match status" value="1"/>
</dbReference>
<evidence type="ECO:0000256" key="1">
    <source>
        <dbReference type="SAM" id="SignalP"/>
    </source>
</evidence>
<protein>
    <submittedName>
        <fullName evidence="2">Purine nucleoside permease</fullName>
    </submittedName>
</protein>
<dbReference type="AlphaFoldDB" id="A0A2S7F0I0"/>
<dbReference type="RefSeq" id="WP_104558251.1">
    <property type="nucleotide sequence ID" value="NZ_CP043476.1"/>
</dbReference>
<accession>A0A2S7F0I0</accession>
<dbReference type="OrthoDB" id="109937at2"/>
<organism evidence="2 3">
    <name type="scientific">Xanthomonas hyacinthi</name>
    <dbReference type="NCBI Taxonomy" id="56455"/>
    <lineage>
        <taxon>Bacteria</taxon>
        <taxon>Pseudomonadati</taxon>
        <taxon>Pseudomonadota</taxon>
        <taxon>Gammaproteobacteria</taxon>
        <taxon>Lysobacterales</taxon>
        <taxon>Lysobacteraceae</taxon>
        <taxon>Xanthomonas</taxon>
    </lineage>
</organism>
<dbReference type="GO" id="GO:0003824">
    <property type="term" value="F:catalytic activity"/>
    <property type="evidence" value="ECO:0007669"/>
    <property type="project" value="InterPro"/>
</dbReference>
<proteinExistence type="predicted"/>
<dbReference type="Proteomes" id="UP000238261">
    <property type="component" value="Unassembled WGS sequence"/>
</dbReference>
<feature type="signal peptide" evidence="1">
    <location>
        <begin position="1"/>
        <end position="33"/>
    </location>
</feature>
<evidence type="ECO:0000313" key="3">
    <source>
        <dbReference type="Proteomes" id="UP000238261"/>
    </source>
</evidence>
<keyword evidence="1" id="KW-0732">Signal</keyword>
<sequence length="350" mass="37230">MSAARRRSLVVRLARWCLALLCATLLSPWVAAAAADPPIAPKVLVITMFEAEARPWRQAQDFSVQVPVPGLSPDYPQVGCTRAGLCLATTGMGYANAASAIAALVQSDRFDLRDSYVLIAGIGGVDPGEGTLGSAHWARYAIDGGLIHSIDPRQIPADWRSGVVMFGASRPGQPGKWKAGTELYRLDEALLQRAYRLSVGTALRDSAAAQAYRARYPAGPGRAPPAVSICDTLSGDTYWHGSLTAQALADYVTLATAGSGRYCTTQMEDNATLTALRRGAEAGRLRFARIALLRTGSNFDREAPAQTAADSMLADSGGFALAVDNAYRVGNALAAEIVGHWEQWRIGVPR</sequence>
<dbReference type="InterPro" id="IPR009486">
    <property type="entry name" value="Pur_nuclsid_perm"/>
</dbReference>
<dbReference type="PIRSF" id="PIRSF013171">
    <property type="entry name" value="Pur_nuclsid_perm"/>
    <property type="match status" value="1"/>
</dbReference>
<feature type="chain" id="PRO_5015555746" evidence="1">
    <location>
        <begin position="34"/>
        <end position="350"/>
    </location>
</feature>
<dbReference type="Pfam" id="PF06516">
    <property type="entry name" value="NUP"/>
    <property type="match status" value="1"/>
</dbReference>
<dbReference type="PANTHER" id="PTHR38643:SF1">
    <property type="entry name" value="PURINE NUCLEOSIDE PERMEASE C285.05-RELATED"/>
    <property type="match status" value="1"/>
</dbReference>
<keyword evidence="3" id="KW-1185">Reference proteome</keyword>